<feature type="transmembrane region" description="Helical" evidence="7">
    <location>
        <begin position="190"/>
        <end position="213"/>
    </location>
</feature>
<dbReference type="Proteomes" id="UP001138500">
    <property type="component" value="Unassembled WGS sequence"/>
</dbReference>
<keyword evidence="3 7" id="KW-0812">Transmembrane</keyword>
<feature type="transmembrane region" description="Helical" evidence="7">
    <location>
        <begin position="54"/>
        <end position="71"/>
    </location>
</feature>
<feature type="transmembrane region" description="Helical" evidence="7">
    <location>
        <begin position="372"/>
        <end position="389"/>
    </location>
</feature>
<proteinExistence type="predicted"/>
<evidence type="ECO:0000256" key="6">
    <source>
        <dbReference type="ARBA" id="ARBA00023136"/>
    </source>
</evidence>
<feature type="transmembrane region" description="Helical" evidence="7">
    <location>
        <begin position="480"/>
        <end position="500"/>
    </location>
</feature>
<dbReference type="Gene3D" id="1.20.1740.10">
    <property type="entry name" value="Amino acid/polyamine transporter I"/>
    <property type="match status" value="1"/>
</dbReference>
<evidence type="ECO:0000256" key="3">
    <source>
        <dbReference type="ARBA" id="ARBA00022692"/>
    </source>
</evidence>
<dbReference type="PANTHER" id="PTHR43341">
    <property type="entry name" value="AMINO ACID PERMEASE"/>
    <property type="match status" value="1"/>
</dbReference>
<dbReference type="EMBL" id="RIBY02000879">
    <property type="protein sequence ID" value="KAH9836426.1"/>
    <property type="molecule type" value="Genomic_DNA"/>
</dbReference>
<feature type="domain" description="Amino acid permease/ SLC12A" evidence="8">
    <location>
        <begin position="54"/>
        <end position="504"/>
    </location>
</feature>
<feature type="transmembrane region" description="Helical" evidence="7">
    <location>
        <begin position="401"/>
        <end position="424"/>
    </location>
</feature>
<dbReference type="PANTHER" id="PTHR43341:SF1">
    <property type="entry name" value="GENERAL AMINO-ACID PERMEASE GAP1"/>
    <property type="match status" value="1"/>
</dbReference>
<dbReference type="AlphaFoldDB" id="A0A9W7W4L5"/>
<accession>A0A9W7W4L5</accession>
<dbReference type="PIRSF" id="PIRSF006060">
    <property type="entry name" value="AA_transporter"/>
    <property type="match status" value="1"/>
</dbReference>
<evidence type="ECO:0000256" key="4">
    <source>
        <dbReference type="ARBA" id="ARBA00022970"/>
    </source>
</evidence>
<comment type="subcellular location">
    <subcellularLocation>
        <location evidence="1">Membrane</location>
        <topology evidence="1">Multi-pass membrane protein</topology>
    </subcellularLocation>
</comment>
<evidence type="ECO:0000256" key="2">
    <source>
        <dbReference type="ARBA" id="ARBA00022448"/>
    </source>
</evidence>
<feature type="transmembrane region" description="Helical" evidence="7">
    <location>
        <begin position="77"/>
        <end position="98"/>
    </location>
</feature>
<sequence length="551" mass="60142">MATSAGTAKLPAEHVKGVDLEQYPSGPREGNITTVVDSGVDNSGYHRHLGKRQVMMMTFGACIGTGLWVGTGTALKYAGPAGIAIAYTVTAFVVWLQYTAIGEMTAFRPVHGGFIRQGAEYVDKAFGFAIGMLIVEATIEITAAVSVLQFWPATQVVPLAAYITILLGVMMAGNIFPVRTYGHLEYVLGWFKVLAIIAMIFFLFIMASGGVAATHGPLVFHYWKFPGAFNNGMKGIAKAFIQAGFSFGGGEHIAVIAGETANPRDTVKGTMYPTFWRMFSFFVLNIWLVGMCVPYDDSDLINGSGTLGSPFVIAARRADQMWLAHALNGFIFLSVMSCGITCFYVSSRSLVALSDLRIIHPFFGAKDKSGRPWLALIVSLVLRGGLTYLNCNSTAAQVYSWFSSLVGIAGFFDWMFILVSLINFRRILKAQKIDPDSLPFKAPLAPYAHFCGVLIVLFMLACEFYLSVDPIGERGSVKAFFSNYLAAPLTICNCLAYKLWYRTKMVNPAEVDLSEARAFDEQDRIKAQLTAQHPITERSGLGQAIKNVVFG</sequence>
<evidence type="ECO:0000256" key="1">
    <source>
        <dbReference type="ARBA" id="ARBA00004141"/>
    </source>
</evidence>
<keyword evidence="4" id="KW-0029">Amino-acid transport</keyword>
<reference evidence="9 10" key="1">
    <citation type="journal article" date="2018" name="IMA Fungus">
        <title>IMA Genome-F 10: Nine draft genome sequences of Claviceps purpurea s.lat., including C. arundinis, C. humidiphila, and C. cf. spartinae, pseudomolecules for the pitch canker pathogen Fusarium circinatum, draft genome of Davidsoniella eucalypti, Grosmannia galeiformis, Quambalaria eucalypti, and Teratosphaeria destructans.</title>
        <authorList>
            <person name="Wingfield B.D."/>
            <person name="Liu M."/>
            <person name="Nguyen H.D."/>
            <person name="Lane F.A."/>
            <person name="Morgan S.W."/>
            <person name="De Vos L."/>
            <person name="Wilken P.M."/>
            <person name="Duong T.A."/>
            <person name="Aylward J."/>
            <person name="Coetzee M.P."/>
            <person name="Dadej K."/>
            <person name="De Beer Z.W."/>
            <person name="Findlay W."/>
            <person name="Havenga M."/>
            <person name="Kolarik M."/>
            <person name="Menzies J.G."/>
            <person name="Naidoo K."/>
            <person name="Pochopski O."/>
            <person name="Shoukouhi P."/>
            <person name="Santana Q.C."/>
            <person name="Seifert K.A."/>
            <person name="Soal N."/>
            <person name="Steenkamp E.T."/>
            <person name="Tatham C.T."/>
            <person name="van der Nest M.A."/>
            <person name="Wingfield M.J."/>
        </authorList>
    </citation>
    <scope>NUCLEOTIDE SEQUENCE [LARGE SCALE GENOMIC DNA]</scope>
    <source>
        <strain evidence="9">CMW44962</strain>
    </source>
</reference>
<keyword evidence="6 7" id="KW-0472">Membrane</keyword>
<name>A0A9W7W4L5_9PEZI</name>
<feature type="non-terminal residue" evidence="9">
    <location>
        <position position="1"/>
    </location>
</feature>
<feature type="transmembrane region" description="Helical" evidence="7">
    <location>
        <begin position="157"/>
        <end position="178"/>
    </location>
</feature>
<keyword evidence="10" id="KW-1185">Reference proteome</keyword>
<evidence type="ECO:0000313" key="9">
    <source>
        <dbReference type="EMBL" id="KAH9836426.1"/>
    </source>
</evidence>
<dbReference type="InterPro" id="IPR050524">
    <property type="entry name" value="APC_YAT"/>
</dbReference>
<dbReference type="GO" id="GO:0016020">
    <property type="term" value="C:membrane"/>
    <property type="evidence" value="ECO:0007669"/>
    <property type="project" value="UniProtKB-SubCell"/>
</dbReference>
<dbReference type="OrthoDB" id="3900342at2759"/>
<reference evidence="9 10" key="2">
    <citation type="journal article" date="2021" name="Curr. Genet.">
        <title>Genetic response to nitrogen starvation in the aggressive Eucalyptus foliar pathogen Teratosphaeria destructans.</title>
        <authorList>
            <person name="Havenga M."/>
            <person name="Wingfield B.D."/>
            <person name="Wingfield M.J."/>
            <person name="Dreyer L.L."/>
            <person name="Roets F."/>
            <person name="Aylward J."/>
        </authorList>
    </citation>
    <scope>NUCLEOTIDE SEQUENCE [LARGE SCALE GENOMIC DNA]</scope>
    <source>
        <strain evidence="9">CMW44962</strain>
    </source>
</reference>
<keyword evidence="2" id="KW-0813">Transport</keyword>
<keyword evidence="5 7" id="KW-1133">Transmembrane helix</keyword>
<feature type="transmembrane region" description="Helical" evidence="7">
    <location>
        <begin position="330"/>
        <end position="351"/>
    </location>
</feature>
<evidence type="ECO:0000313" key="10">
    <source>
        <dbReference type="Proteomes" id="UP001138500"/>
    </source>
</evidence>
<dbReference type="Pfam" id="PF00324">
    <property type="entry name" value="AA_permease"/>
    <property type="match status" value="1"/>
</dbReference>
<comment type="caution">
    <text evidence="9">The sequence shown here is derived from an EMBL/GenBank/DDBJ whole genome shotgun (WGS) entry which is preliminary data.</text>
</comment>
<evidence type="ECO:0000256" key="5">
    <source>
        <dbReference type="ARBA" id="ARBA00022989"/>
    </source>
</evidence>
<feature type="transmembrane region" description="Helical" evidence="7">
    <location>
        <begin position="125"/>
        <end position="151"/>
    </location>
</feature>
<dbReference type="InterPro" id="IPR004841">
    <property type="entry name" value="AA-permease/SLC12A_dom"/>
</dbReference>
<evidence type="ECO:0000256" key="7">
    <source>
        <dbReference type="SAM" id="Phobius"/>
    </source>
</evidence>
<protein>
    <submittedName>
        <fullName evidence="9">Amino acid transporter</fullName>
    </submittedName>
</protein>
<feature type="transmembrane region" description="Helical" evidence="7">
    <location>
        <begin position="275"/>
        <end position="293"/>
    </location>
</feature>
<evidence type="ECO:0000259" key="8">
    <source>
        <dbReference type="Pfam" id="PF00324"/>
    </source>
</evidence>
<organism evidence="9 10">
    <name type="scientific">Teratosphaeria destructans</name>
    <dbReference type="NCBI Taxonomy" id="418781"/>
    <lineage>
        <taxon>Eukaryota</taxon>
        <taxon>Fungi</taxon>
        <taxon>Dikarya</taxon>
        <taxon>Ascomycota</taxon>
        <taxon>Pezizomycotina</taxon>
        <taxon>Dothideomycetes</taxon>
        <taxon>Dothideomycetidae</taxon>
        <taxon>Mycosphaerellales</taxon>
        <taxon>Teratosphaeriaceae</taxon>
        <taxon>Teratosphaeria</taxon>
    </lineage>
</organism>
<dbReference type="GO" id="GO:0015171">
    <property type="term" value="F:amino acid transmembrane transporter activity"/>
    <property type="evidence" value="ECO:0007669"/>
    <property type="project" value="TreeGrafter"/>
</dbReference>
<feature type="transmembrane region" description="Helical" evidence="7">
    <location>
        <begin position="444"/>
        <end position="468"/>
    </location>
</feature>
<gene>
    <name evidence="9" type="ORF">Tdes44962_MAKER08496</name>
</gene>